<name>E6QR59_9ZZZZ</name>
<dbReference type="EMBL" id="CABR01000049">
    <property type="protein sequence ID" value="CBI09730.1"/>
    <property type="molecule type" value="Genomic_DNA"/>
</dbReference>
<evidence type="ECO:0008006" key="2">
    <source>
        <dbReference type="Google" id="ProtNLM"/>
    </source>
</evidence>
<protein>
    <recommendedName>
        <fullName evidence="2">ATP-grasp domain-containing protein</fullName>
    </recommendedName>
</protein>
<accession>E6QR59</accession>
<sequence length="413" mass="46455">MPPDKNNAFIASNSRDEADKHYEPVIGVARLMRLVESGADLSNLVNMAAYNPDDANLLMNLSMVFQLTGNREVAFEIQAKALAMRRLYHLPTQTTPVTITMLALMRPGDMMDNTPLDFLLEESGVALNLLYVSSEHALPSDIPEHDILFVAIGESIENAHLLEKIGTRLATWPRPVINFPDKIMQLSRDRLHTLLGTAEGVALPVTARIQRQTLIQIAHGECAISGFLGNDSFPIIIRPLDAHAGRDLKKLAQASDLHDYLTGVKEDEFYISRFIDYRSADGLFRKYRIAMIAGHPFACHMAISEQWMVHYKHAGMSDSAEKRAEEALFMTNFDTAFAVRHATALHAIYERIGLDYFIIDCSETAEGRLLIFELDNRGFVHAMDPVELFPYKQPVMKKLFNAFRTMLVHTAQP</sequence>
<comment type="caution">
    <text evidence="1">The sequence shown here is derived from an EMBL/GenBank/DDBJ whole genome shotgun (WGS) entry which is preliminary data.</text>
</comment>
<organism evidence="1">
    <name type="scientific">mine drainage metagenome</name>
    <dbReference type="NCBI Taxonomy" id="410659"/>
    <lineage>
        <taxon>unclassified sequences</taxon>
        <taxon>metagenomes</taxon>
        <taxon>ecological metagenomes</taxon>
    </lineage>
</organism>
<reference evidence="1" key="1">
    <citation type="submission" date="2009-10" db="EMBL/GenBank/DDBJ databases">
        <title>Diversity of trophic interactions inside an arsenic-rich microbial ecosystem.</title>
        <authorList>
            <person name="Bertin P.N."/>
            <person name="Heinrich-Salmeron A."/>
            <person name="Pelletier E."/>
            <person name="Goulhen-Chollet F."/>
            <person name="Arsene-Ploetze F."/>
            <person name="Gallien S."/>
            <person name="Calteau A."/>
            <person name="Vallenet D."/>
            <person name="Casiot C."/>
            <person name="Chane-Woon-Ming B."/>
            <person name="Giloteaux L."/>
            <person name="Barakat M."/>
            <person name="Bonnefoy V."/>
            <person name="Bruneel O."/>
            <person name="Chandler M."/>
            <person name="Cleiss J."/>
            <person name="Duran R."/>
            <person name="Elbaz-Poulichet F."/>
            <person name="Fonknechten N."/>
            <person name="Lauga B."/>
            <person name="Mornico D."/>
            <person name="Ortet P."/>
            <person name="Schaeffer C."/>
            <person name="Siguier P."/>
            <person name="Alexander Thil Smith A."/>
            <person name="Van Dorsselaer A."/>
            <person name="Weissenbach J."/>
            <person name="Medigue C."/>
            <person name="Le Paslier D."/>
        </authorList>
    </citation>
    <scope>NUCLEOTIDE SEQUENCE</scope>
</reference>
<dbReference type="AlphaFoldDB" id="E6QR59"/>
<proteinExistence type="predicted"/>
<evidence type="ECO:0000313" key="1">
    <source>
        <dbReference type="EMBL" id="CBI09730.1"/>
    </source>
</evidence>
<gene>
    <name evidence="1" type="ORF">CARN7_0473</name>
</gene>
<dbReference type="SUPFAM" id="SSF56059">
    <property type="entry name" value="Glutathione synthetase ATP-binding domain-like"/>
    <property type="match status" value="1"/>
</dbReference>